<sequence>MVEHILLHEVGLFLETLEAFRGRILAGLSGVGSLGELIRQVNQHQIARDGSINGVEYSVHGIGCRLWEEGGRGVDVDVLDGDVEVFDAWRIWLFTQNITPAKAWSLDEVEIFLERLVAADVIARVKPGWFSGSALRGSDC</sequence>
<dbReference type="EMBL" id="VCKZ01000312">
    <property type="protein sequence ID" value="TMR31143.1"/>
    <property type="molecule type" value="Genomic_DNA"/>
</dbReference>
<accession>A0A5S4GDR6</accession>
<name>A0A5S4GDR6_9ACTN</name>
<evidence type="ECO:0000313" key="3">
    <source>
        <dbReference type="Proteomes" id="UP000305238"/>
    </source>
</evidence>
<comment type="caution">
    <text evidence="2">The sequence shown here is derived from an EMBL/GenBank/DDBJ whole genome shotgun (WGS) entry which is preliminary data.</text>
</comment>
<protein>
    <recommendedName>
        <fullName evidence="1">DUF6896 domain-containing protein</fullName>
    </recommendedName>
</protein>
<dbReference type="AlphaFoldDB" id="A0A5S4GDR6"/>
<gene>
    <name evidence="2" type="ORF">ETD96_32245</name>
</gene>
<dbReference type="RefSeq" id="WP_138640270.1">
    <property type="nucleotide sequence ID" value="NZ_VCKZ01000312.1"/>
</dbReference>
<evidence type="ECO:0000259" key="1">
    <source>
        <dbReference type="Pfam" id="PF21837"/>
    </source>
</evidence>
<dbReference type="Pfam" id="PF21837">
    <property type="entry name" value="DUF6896"/>
    <property type="match status" value="1"/>
</dbReference>
<evidence type="ECO:0000313" key="2">
    <source>
        <dbReference type="EMBL" id="TMR31143.1"/>
    </source>
</evidence>
<dbReference type="OrthoDB" id="4189658at2"/>
<keyword evidence="3" id="KW-1185">Reference proteome</keyword>
<proteinExistence type="predicted"/>
<feature type="domain" description="DUF6896" evidence="1">
    <location>
        <begin position="35"/>
        <end position="130"/>
    </location>
</feature>
<reference evidence="2 3" key="1">
    <citation type="submission" date="2019-05" db="EMBL/GenBank/DDBJ databases">
        <title>Draft genome sequence of Actinomadura geliboluensis A8036.</title>
        <authorList>
            <person name="Saricaoglu S."/>
            <person name="Isik K."/>
        </authorList>
    </citation>
    <scope>NUCLEOTIDE SEQUENCE [LARGE SCALE GENOMIC DNA]</scope>
    <source>
        <strain evidence="2 3">A8036</strain>
    </source>
</reference>
<dbReference type="InterPro" id="IPR054191">
    <property type="entry name" value="DUF6896"/>
</dbReference>
<dbReference type="Proteomes" id="UP000305238">
    <property type="component" value="Unassembled WGS sequence"/>
</dbReference>
<organism evidence="2 3">
    <name type="scientific">Actinomadura geliboluensis</name>
    <dbReference type="NCBI Taxonomy" id="882440"/>
    <lineage>
        <taxon>Bacteria</taxon>
        <taxon>Bacillati</taxon>
        <taxon>Actinomycetota</taxon>
        <taxon>Actinomycetes</taxon>
        <taxon>Streptosporangiales</taxon>
        <taxon>Thermomonosporaceae</taxon>
        <taxon>Actinomadura</taxon>
    </lineage>
</organism>